<dbReference type="AlphaFoldDB" id="A0A212LMA4"/>
<evidence type="ECO:0000313" key="1">
    <source>
        <dbReference type="EMBL" id="SCM78672.1"/>
    </source>
</evidence>
<organism evidence="1">
    <name type="scientific">uncultured Pleomorphomonas sp</name>
    <dbReference type="NCBI Taxonomy" id="442121"/>
    <lineage>
        <taxon>Bacteria</taxon>
        <taxon>Pseudomonadati</taxon>
        <taxon>Pseudomonadota</taxon>
        <taxon>Alphaproteobacteria</taxon>
        <taxon>Hyphomicrobiales</taxon>
        <taxon>Pleomorphomonadaceae</taxon>
        <taxon>Pleomorphomonas</taxon>
        <taxon>environmental samples</taxon>
    </lineage>
</organism>
<proteinExistence type="predicted"/>
<reference evidence="1" key="1">
    <citation type="submission" date="2016-08" db="EMBL/GenBank/DDBJ databases">
        <authorList>
            <person name="Seilhamer J.J."/>
        </authorList>
    </citation>
    <scope>NUCLEOTIDE SEQUENCE</scope>
    <source>
        <strain evidence="1">86</strain>
    </source>
</reference>
<sequence>MDRGSAIAKKKLARIAALPRNPQNGTKWHPLPEQSSDFAIKVATGMPGTVGAGPDMNERLTQSGKGVSANPSGCIAARCPKKKAARGGPS</sequence>
<accession>A0A212LMA4</accession>
<protein>
    <submittedName>
        <fullName evidence="1">Uncharacterized protein</fullName>
    </submittedName>
</protein>
<dbReference type="EMBL" id="FMJD01000013">
    <property type="protein sequence ID" value="SCM78672.1"/>
    <property type="molecule type" value="Genomic_DNA"/>
</dbReference>
<name>A0A212LMA4_9HYPH</name>
<gene>
    <name evidence="1" type="ORF">KL86PLE_90022</name>
</gene>